<dbReference type="Proteomes" id="UP000321424">
    <property type="component" value="Unassembled WGS sequence"/>
</dbReference>
<reference evidence="1 2" key="1">
    <citation type="submission" date="2019-07" db="EMBL/GenBank/DDBJ databases">
        <title>Whole genome shotgun sequence of Nocardia ninae NBRC 108245.</title>
        <authorList>
            <person name="Hosoyama A."/>
            <person name="Uohara A."/>
            <person name="Ohji S."/>
            <person name="Ichikawa N."/>
        </authorList>
    </citation>
    <scope>NUCLEOTIDE SEQUENCE [LARGE SCALE GENOMIC DNA]</scope>
    <source>
        <strain evidence="1 2">NBRC 108245</strain>
    </source>
</reference>
<sequence>MPASDPNPVADRFQREPAPAKVIGIPLADTPADGGGQPPIGELLAIAGQLLRHLDLIARRFGLRFIIDLEETR</sequence>
<dbReference type="AlphaFoldDB" id="A0A511M9W9"/>
<accession>A0A511M9W9</accession>
<keyword evidence="2" id="KW-1185">Reference proteome</keyword>
<gene>
    <name evidence="1" type="ORF">NN4_19720</name>
</gene>
<protein>
    <submittedName>
        <fullName evidence="1">Uncharacterized protein</fullName>
    </submittedName>
</protein>
<name>A0A511M9W9_9NOCA</name>
<evidence type="ECO:0000313" key="1">
    <source>
        <dbReference type="EMBL" id="GEM37453.1"/>
    </source>
</evidence>
<dbReference type="RefSeq" id="WP_147129592.1">
    <property type="nucleotide sequence ID" value="NZ_BJXA01000009.1"/>
</dbReference>
<proteinExistence type="predicted"/>
<comment type="caution">
    <text evidence="1">The sequence shown here is derived from an EMBL/GenBank/DDBJ whole genome shotgun (WGS) entry which is preliminary data.</text>
</comment>
<evidence type="ECO:0000313" key="2">
    <source>
        <dbReference type="Proteomes" id="UP000321424"/>
    </source>
</evidence>
<dbReference type="EMBL" id="BJXA01000009">
    <property type="protein sequence ID" value="GEM37453.1"/>
    <property type="molecule type" value="Genomic_DNA"/>
</dbReference>
<organism evidence="1 2">
    <name type="scientific">Nocardia ninae NBRC 108245</name>
    <dbReference type="NCBI Taxonomy" id="1210091"/>
    <lineage>
        <taxon>Bacteria</taxon>
        <taxon>Bacillati</taxon>
        <taxon>Actinomycetota</taxon>
        <taxon>Actinomycetes</taxon>
        <taxon>Mycobacteriales</taxon>
        <taxon>Nocardiaceae</taxon>
        <taxon>Nocardia</taxon>
    </lineage>
</organism>